<dbReference type="Pfam" id="PF00459">
    <property type="entry name" value="Inositol_P"/>
    <property type="match status" value="1"/>
</dbReference>
<name>A0ABY4QUA7_9ACTN</name>
<dbReference type="Gene3D" id="3.30.540.10">
    <property type="entry name" value="Fructose-1,6-Bisphosphatase, subunit A, domain 1"/>
    <property type="match status" value="1"/>
</dbReference>
<proteinExistence type="inferred from homology"/>
<dbReference type="PANTHER" id="PTHR20854">
    <property type="entry name" value="INOSITOL MONOPHOSPHATASE"/>
    <property type="match status" value="1"/>
</dbReference>
<dbReference type="PRINTS" id="PR00377">
    <property type="entry name" value="IMPHPHTASES"/>
</dbReference>
<reference evidence="4" key="1">
    <citation type="journal article" date="2018" name="Int. J. Syst. Evol. Microbiol.">
        <title>Jatrophihabitans telluris sp. nov., isolated from sediment soil of lava forest wetlands and the emended description of the genus Jatrophihabitans.</title>
        <authorList>
            <person name="Lee K.C."/>
            <person name="Suh M.K."/>
            <person name="Eom M.K."/>
            <person name="Kim K.K."/>
            <person name="Kim J.S."/>
            <person name="Kim D.S."/>
            <person name="Ko S.H."/>
            <person name="Shin Y.K."/>
            <person name="Lee J.S."/>
        </authorList>
    </citation>
    <scope>NUCLEOTIDE SEQUENCE</scope>
    <source>
        <strain evidence="4">N237</strain>
    </source>
</reference>
<evidence type="ECO:0000256" key="2">
    <source>
        <dbReference type="ARBA" id="ARBA00001946"/>
    </source>
</evidence>
<comment type="similarity">
    <text evidence="3">Belongs to the inositol monophosphatase superfamily.</text>
</comment>
<comment type="cofactor">
    <cofactor evidence="2 3">
        <name>Mg(2+)</name>
        <dbReference type="ChEBI" id="CHEBI:18420"/>
    </cofactor>
</comment>
<keyword evidence="3" id="KW-0378">Hydrolase</keyword>
<comment type="catalytic activity">
    <reaction evidence="1 3">
        <text>a myo-inositol phosphate + H2O = myo-inositol + phosphate</text>
        <dbReference type="Rhea" id="RHEA:24056"/>
        <dbReference type="ChEBI" id="CHEBI:15377"/>
        <dbReference type="ChEBI" id="CHEBI:17268"/>
        <dbReference type="ChEBI" id="CHEBI:43474"/>
        <dbReference type="ChEBI" id="CHEBI:84139"/>
        <dbReference type="EC" id="3.1.3.25"/>
    </reaction>
</comment>
<gene>
    <name evidence="4" type="ORF">M6D93_10325</name>
</gene>
<dbReference type="RefSeq" id="WP_249769063.1">
    <property type="nucleotide sequence ID" value="NZ_CP097332.1"/>
</dbReference>
<keyword evidence="3" id="KW-0479">Metal-binding</keyword>
<protein>
    <recommendedName>
        <fullName evidence="3">Inositol-1-monophosphatase</fullName>
        <ecNumber evidence="3">3.1.3.25</ecNumber>
    </recommendedName>
</protein>
<evidence type="ECO:0000313" key="4">
    <source>
        <dbReference type="EMBL" id="UQX86707.1"/>
    </source>
</evidence>
<accession>A0ABY4QUA7</accession>
<keyword evidence="5" id="KW-1185">Reference proteome</keyword>
<reference evidence="4" key="2">
    <citation type="submission" date="2022-05" db="EMBL/GenBank/DDBJ databases">
        <authorList>
            <person name="Kim J.-S."/>
            <person name="Lee K."/>
            <person name="Suh M."/>
            <person name="Eom M."/>
            <person name="Kim J.-S."/>
            <person name="Kim D.-S."/>
            <person name="Ko S.-H."/>
            <person name="Shin Y."/>
            <person name="Lee J.-S."/>
        </authorList>
    </citation>
    <scope>NUCLEOTIDE SEQUENCE</scope>
    <source>
        <strain evidence="4">N237</strain>
    </source>
</reference>
<dbReference type="EC" id="3.1.3.25" evidence="3"/>
<dbReference type="SUPFAM" id="SSF56655">
    <property type="entry name" value="Carbohydrate phosphatase"/>
    <property type="match status" value="1"/>
</dbReference>
<evidence type="ECO:0000256" key="3">
    <source>
        <dbReference type="RuleBase" id="RU364068"/>
    </source>
</evidence>
<evidence type="ECO:0000256" key="1">
    <source>
        <dbReference type="ARBA" id="ARBA00001033"/>
    </source>
</evidence>
<dbReference type="PANTHER" id="PTHR20854:SF4">
    <property type="entry name" value="INOSITOL-1-MONOPHOSPHATASE-RELATED"/>
    <property type="match status" value="1"/>
</dbReference>
<evidence type="ECO:0000313" key="5">
    <source>
        <dbReference type="Proteomes" id="UP001056336"/>
    </source>
</evidence>
<dbReference type="InterPro" id="IPR033942">
    <property type="entry name" value="IMPase"/>
</dbReference>
<keyword evidence="3" id="KW-0460">Magnesium</keyword>
<dbReference type="InterPro" id="IPR000760">
    <property type="entry name" value="Inositol_monophosphatase-like"/>
</dbReference>
<dbReference type="EMBL" id="CP097332">
    <property type="protein sequence ID" value="UQX86707.1"/>
    <property type="molecule type" value="Genomic_DNA"/>
</dbReference>
<sequence>MNESSGPAPIMAEELRRIAVRLATKAGELVLAQRRAGFAVTTKSSATDVVTDVDRNSEQFLRAELARLRPGDAVLGEETGEVSGTDTGVRWVVDPIDGTVNFLLGLPQYAISIAAQIEGRTVAGCVHNPVSGDTFHAQLGGGAWLGHDRLSGPRSVPLAQAVVATGFGYDADYRARQGEIVGRLLGEIGNLRRLGSAALDLCALAAGWVDLYFEGPLGEWDFAAGLLIATEAGVSTSGLDGHPAGADFVAAGHPDAAPEFFAALQRLGAGTAARTFAGQRSGAL</sequence>
<dbReference type="Proteomes" id="UP001056336">
    <property type="component" value="Chromosome"/>
</dbReference>
<dbReference type="CDD" id="cd01639">
    <property type="entry name" value="IMPase"/>
    <property type="match status" value="1"/>
</dbReference>
<dbReference type="Gene3D" id="3.40.190.80">
    <property type="match status" value="1"/>
</dbReference>
<organism evidence="4 5">
    <name type="scientific">Jatrophihabitans telluris</name>
    <dbReference type="NCBI Taxonomy" id="2038343"/>
    <lineage>
        <taxon>Bacteria</taxon>
        <taxon>Bacillati</taxon>
        <taxon>Actinomycetota</taxon>
        <taxon>Actinomycetes</taxon>
        <taxon>Jatrophihabitantales</taxon>
        <taxon>Jatrophihabitantaceae</taxon>
        <taxon>Jatrophihabitans</taxon>
    </lineage>
</organism>